<dbReference type="InterPro" id="IPR049975">
    <property type="entry name" value="SAV_915-like_dom"/>
</dbReference>
<evidence type="ECO:0000313" key="2">
    <source>
        <dbReference type="Proteomes" id="UP001552479"/>
    </source>
</evidence>
<dbReference type="NCBIfam" id="NF042914">
    <property type="entry name" value="SAV915_dom"/>
    <property type="match status" value="1"/>
</dbReference>
<evidence type="ECO:0000313" key="1">
    <source>
        <dbReference type="EMBL" id="MEV4927250.1"/>
    </source>
</evidence>
<dbReference type="EMBL" id="JBFASG010000047">
    <property type="protein sequence ID" value="MEV4927250.1"/>
    <property type="molecule type" value="Genomic_DNA"/>
</dbReference>
<name>A0ABV3J3I8_9ACTN</name>
<organism evidence="1 2">
    <name type="scientific">Streptomyces roseoverticillatus</name>
    <dbReference type="NCBI Taxonomy" id="66429"/>
    <lineage>
        <taxon>Bacteria</taxon>
        <taxon>Bacillati</taxon>
        <taxon>Actinomycetota</taxon>
        <taxon>Actinomycetes</taxon>
        <taxon>Kitasatosporales</taxon>
        <taxon>Streptomycetaceae</taxon>
        <taxon>Streptomyces</taxon>
    </lineage>
</organism>
<sequence>MEPRHGSGPHPTSTGRLFVPVGKRRSVHLIRLFRTPLGGRTVIGFTSRARLAGELGDDQACVELAEPTLRALAEPLGVTRLIVDPHLVAAPLPAQTILSFTPDRLPREPERISPR</sequence>
<proteinExistence type="predicted"/>
<dbReference type="RefSeq" id="WP_366090437.1">
    <property type="nucleotide sequence ID" value="NZ_JBFASG010000047.1"/>
</dbReference>
<keyword evidence="2" id="KW-1185">Reference proteome</keyword>
<protein>
    <submittedName>
        <fullName evidence="1">SAV_915 family protein</fullName>
    </submittedName>
</protein>
<dbReference type="Proteomes" id="UP001552479">
    <property type="component" value="Unassembled WGS sequence"/>
</dbReference>
<reference evidence="1 2" key="1">
    <citation type="submission" date="2024-06" db="EMBL/GenBank/DDBJ databases">
        <title>The Natural Products Discovery Center: Release of the First 8490 Sequenced Strains for Exploring Actinobacteria Biosynthetic Diversity.</title>
        <authorList>
            <person name="Kalkreuter E."/>
            <person name="Kautsar S.A."/>
            <person name="Yang D."/>
            <person name="Bader C.D."/>
            <person name="Teijaro C.N."/>
            <person name="Fluegel L."/>
            <person name="Davis C.M."/>
            <person name="Simpson J.R."/>
            <person name="Lauterbach L."/>
            <person name="Steele A.D."/>
            <person name="Gui C."/>
            <person name="Meng S."/>
            <person name="Li G."/>
            <person name="Viehrig K."/>
            <person name="Ye F."/>
            <person name="Su P."/>
            <person name="Kiefer A.F."/>
            <person name="Nichols A."/>
            <person name="Cepeda A.J."/>
            <person name="Yan W."/>
            <person name="Fan B."/>
            <person name="Jiang Y."/>
            <person name="Adhikari A."/>
            <person name="Zheng C.-J."/>
            <person name="Schuster L."/>
            <person name="Cowan T.M."/>
            <person name="Smanski M.J."/>
            <person name="Chevrette M.G."/>
            <person name="De Carvalho L.P.S."/>
            <person name="Shen B."/>
        </authorList>
    </citation>
    <scope>NUCLEOTIDE SEQUENCE [LARGE SCALE GENOMIC DNA]</scope>
    <source>
        <strain evidence="1 2">NPDC053791</strain>
    </source>
</reference>
<gene>
    <name evidence="1" type="ORF">AB0L03_31325</name>
</gene>
<comment type="caution">
    <text evidence="1">The sequence shown here is derived from an EMBL/GenBank/DDBJ whole genome shotgun (WGS) entry which is preliminary data.</text>
</comment>
<accession>A0ABV3J3I8</accession>